<gene>
    <name evidence="3" type="ORF">MetfoDRAFT_1136</name>
</gene>
<dbReference type="STRING" id="647171.MetfoDRAFT_1136"/>
<dbReference type="Gene3D" id="2.70.40.10">
    <property type="match status" value="1"/>
</dbReference>
<dbReference type="GO" id="GO:0006229">
    <property type="term" value="P:dUTP biosynthetic process"/>
    <property type="evidence" value="ECO:0007669"/>
    <property type="project" value="InterPro"/>
</dbReference>
<dbReference type="AlphaFoldDB" id="H1KZB3"/>
<dbReference type="PANTHER" id="PTHR42680:SF1">
    <property type="entry name" value="DEOXYURIDINE 5'-TRIPHOSPHATE NUCLEOTIDOHYDROLASE"/>
    <property type="match status" value="1"/>
</dbReference>
<accession>H1KZB3</accession>
<reference evidence="3 4" key="1">
    <citation type="submission" date="2011-09" db="EMBL/GenBank/DDBJ databases">
        <title>The draft genome of Methanotorris formicicus Mc-S-70.</title>
        <authorList>
            <consortium name="US DOE Joint Genome Institute (JGI-PGF)"/>
            <person name="Lucas S."/>
            <person name="Han J."/>
            <person name="Lapidus A."/>
            <person name="Cheng J.-F."/>
            <person name="Goodwin L."/>
            <person name="Pitluck S."/>
            <person name="Peters L."/>
            <person name="Land M.L."/>
            <person name="Hauser L."/>
            <person name="Sieprawska-Lupa M."/>
            <person name="Takai K."/>
            <person name="Miyazaki J."/>
            <person name="Whitman W."/>
            <person name="Woyke T.J."/>
        </authorList>
    </citation>
    <scope>NUCLEOTIDE SEQUENCE [LARGE SCALE GENOMIC DNA]</scope>
    <source>
        <strain evidence="3 4">Mc-S-70</strain>
    </source>
</reference>
<evidence type="ECO:0000256" key="1">
    <source>
        <dbReference type="ARBA" id="ARBA00022801"/>
    </source>
</evidence>
<dbReference type="NCBIfam" id="NF002598">
    <property type="entry name" value="PRK02253.1"/>
    <property type="match status" value="1"/>
</dbReference>
<dbReference type="PANTHER" id="PTHR42680">
    <property type="entry name" value="DCTP DEAMINASE"/>
    <property type="match status" value="1"/>
</dbReference>
<dbReference type="EMBL" id="AGJL01000026">
    <property type="protein sequence ID" value="EHP86139.1"/>
    <property type="molecule type" value="Genomic_DNA"/>
</dbReference>
<comment type="caution">
    <text evidence="3">The sequence shown here is derived from an EMBL/GenBank/DDBJ whole genome shotgun (WGS) entry which is preliminary data.</text>
</comment>
<keyword evidence="2" id="KW-0546">Nucleotide metabolism</keyword>
<evidence type="ECO:0000256" key="2">
    <source>
        <dbReference type="ARBA" id="ARBA00023080"/>
    </source>
</evidence>
<dbReference type="Pfam" id="PF22769">
    <property type="entry name" value="DCD"/>
    <property type="match status" value="1"/>
</dbReference>
<protein>
    <submittedName>
        <fullName evidence="3">DeoxyUTP pyrophosphatase</fullName>
    </submittedName>
</protein>
<dbReference type="InterPro" id="IPR036157">
    <property type="entry name" value="dUTPase-like_sf"/>
</dbReference>
<name>H1KZB3_9EURY</name>
<proteinExistence type="predicted"/>
<keyword evidence="1" id="KW-0378">Hydrolase</keyword>
<dbReference type="InterPro" id="IPR033704">
    <property type="entry name" value="dUTPase_trimeric"/>
</dbReference>
<keyword evidence="4" id="KW-1185">Reference proteome</keyword>
<dbReference type="GO" id="GO:0008829">
    <property type="term" value="F:dCTP deaminase activity"/>
    <property type="evidence" value="ECO:0007669"/>
    <property type="project" value="InterPro"/>
</dbReference>
<dbReference type="Proteomes" id="UP000003706">
    <property type="component" value="Unassembled WGS sequence"/>
</dbReference>
<dbReference type="PATRIC" id="fig|647171.4.peg.1112"/>
<evidence type="ECO:0000313" key="3">
    <source>
        <dbReference type="EMBL" id="EHP86139.1"/>
    </source>
</evidence>
<organism evidence="3 4">
    <name type="scientific">Methanotorris formicicus Mc-S-70</name>
    <dbReference type="NCBI Taxonomy" id="647171"/>
    <lineage>
        <taxon>Archaea</taxon>
        <taxon>Methanobacteriati</taxon>
        <taxon>Methanobacteriota</taxon>
        <taxon>Methanomada group</taxon>
        <taxon>Methanococci</taxon>
        <taxon>Methanococcales</taxon>
        <taxon>Methanocaldococcaceae</taxon>
        <taxon>Methanotorris</taxon>
    </lineage>
</organism>
<dbReference type="InterPro" id="IPR011962">
    <property type="entry name" value="dCTP_deaminase"/>
</dbReference>
<dbReference type="CDD" id="cd07557">
    <property type="entry name" value="trimeric_dUTPase"/>
    <property type="match status" value="1"/>
</dbReference>
<dbReference type="SUPFAM" id="SSF51283">
    <property type="entry name" value="dUTPase-like"/>
    <property type="match status" value="1"/>
</dbReference>
<sequence length="167" mass="18984">MNKNNGEVMIIGANTSKNFVKIKDNIQIQQCGIDLRVGKIYKLDGNGTIDFTNEKRKLPKYTEIFDSERDEKIDLQPGIYVVKIADRIKVPENAAGFAYPRSSLLRMGVTIYTAVHDPGYEGYPAYLLHVLNPITIYKYARIAQIVFVECRDVAGLYEGIYNEKNKN</sequence>
<evidence type="ECO:0000313" key="4">
    <source>
        <dbReference type="Proteomes" id="UP000003706"/>
    </source>
</evidence>